<keyword evidence="6 10" id="KW-0274">FAD</keyword>
<dbReference type="InterPro" id="IPR003374">
    <property type="entry name" value="ApbE-like_sf"/>
</dbReference>
<evidence type="ECO:0000256" key="6">
    <source>
        <dbReference type="ARBA" id="ARBA00022827"/>
    </source>
</evidence>
<feature type="binding site" evidence="11">
    <location>
        <position position="266"/>
    </location>
    <ligand>
        <name>Mg(2+)</name>
        <dbReference type="ChEBI" id="CHEBI:18420"/>
    </ligand>
</feature>
<evidence type="ECO:0000256" key="9">
    <source>
        <dbReference type="ARBA" id="ARBA00048540"/>
    </source>
</evidence>
<evidence type="ECO:0000256" key="11">
    <source>
        <dbReference type="PIRSR" id="PIRSR006268-2"/>
    </source>
</evidence>
<keyword evidence="7 10" id="KW-0460">Magnesium</keyword>
<dbReference type="Pfam" id="PF02424">
    <property type="entry name" value="ApbE"/>
    <property type="match status" value="1"/>
</dbReference>
<sequence length="311" mass="34272">MDFASRSLHLMGSTICISLCHERAELLLDEAVQLLYLYKNRFSANDEDSELMSINHLAGIESVSVHPELFELIELGKYHSLAEGSHLNITIGPLVQTWRIGFSDARLPSREEIQQALSLTDPNLLELKPEDCGVFLTKKGMKLDLGALAKGYIADKIKDYLMSQGVTSALINLGGNVLTIGQNAVSQRAWRIGIQNPKQPRGNHSAILAVTNQSVVTSGIYERTLTVEGQNYHHILDRKTGYPIENQLASLTIVSDKSVDGEIWTTRLFGESPTSILSQIEQQTGIEVLIITQDSQLFCSSGLLEQIIPAS</sequence>
<dbReference type="PIRSF" id="PIRSF006268">
    <property type="entry name" value="ApbE"/>
    <property type="match status" value="1"/>
</dbReference>
<evidence type="ECO:0000256" key="3">
    <source>
        <dbReference type="ARBA" id="ARBA00022630"/>
    </source>
</evidence>
<name>A0A0B7GKW2_STRSA</name>
<comment type="catalytic activity">
    <reaction evidence="9 10">
        <text>L-threonyl-[protein] + FAD = FMN-L-threonyl-[protein] + AMP + H(+)</text>
        <dbReference type="Rhea" id="RHEA:36847"/>
        <dbReference type="Rhea" id="RHEA-COMP:11060"/>
        <dbReference type="Rhea" id="RHEA-COMP:11061"/>
        <dbReference type="ChEBI" id="CHEBI:15378"/>
        <dbReference type="ChEBI" id="CHEBI:30013"/>
        <dbReference type="ChEBI" id="CHEBI:57692"/>
        <dbReference type="ChEBI" id="CHEBI:74257"/>
        <dbReference type="ChEBI" id="CHEBI:456215"/>
        <dbReference type="EC" id="2.7.1.180"/>
    </reaction>
</comment>
<dbReference type="EMBL" id="CDMW01000001">
    <property type="protein sequence ID" value="CEL90306.1"/>
    <property type="molecule type" value="Genomic_DNA"/>
</dbReference>
<evidence type="ECO:0000256" key="10">
    <source>
        <dbReference type="PIRNR" id="PIRNR006268"/>
    </source>
</evidence>
<evidence type="ECO:0000256" key="5">
    <source>
        <dbReference type="ARBA" id="ARBA00022723"/>
    </source>
</evidence>
<evidence type="ECO:0000256" key="8">
    <source>
        <dbReference type="ARBA" id="ARBA00031306"/>
    </source>
</evidence>
<evidence type="ECO:0000256" key="1">
    <source>
        <dbReference type="ARBA" id="ARBA00011955"/>
    </source>
</evidence>
<proteinExistence type="inferred from homology"/>
<keyword evidence="4 10" id="KW-0808">Transferase</keyword>
<evidence type="ECO:0000256" key="2">
    <source>
        <dbReference type="ARBA" id="ARBA00016337"/>
    </source>
</evidence>
<keyword evidence="5 10" id="KW-0479">Metal-binding</keyword>
<dbReference type="InterPro" id="IPR024932">
    <property type="entry name" value="ApbE"/>
</dbReference>
<dbReference type="GO" id="GO:0046872">
    <property type="term" value="F:metal ion binding"/>
    <property type="evidence" value="ECO:0007669"/>
    <property type="project" value="UniProtKB-UniRule"/>
</dbReference>
<comment type="similarity">
    <text evidence="10">Belongs to the ApbE family.</text>
</comment>
<evidence type="ECO:0000313" key="12">
    <source>
        <dbReference type="EMBL" id="CEL90306.1"/>
    </source>
</evidence>
<evidence type="ECO:0000313" key="13">
    <source>
        <dbReference type="Proteomes" id="UP000183504"/>
    </source>
</evidence>
<gene>
    <name evidence="12" type="primary">apbE</name>
    <name evidence="12" type="ORF">SSV_1006</name>
</gene>
<dbReference type="GO" id="GO:0016740">
    <property type="term" value="F:transferase activity"/>
    <property type="evidence" value="ECO:0007669"/>
    <property type="project" value="UniProtKB-UniRule"/>
</dbReference>
<reference evidence="12 13" key="1">
    <citation type="submission" date="2015-01" db="EMBL/GenBank/DDBJ databases">
        <authorList>
            <person name="Pelicic Vladimir"/>
        </authorList>
    </citation>
    <scope>NUCLEOTIDE SEQUENCE [LARGE SCALE GENOMIC DNA]</scope>
    <source>
        <strain evidence="12 13">2908</strain>
    </source>
</reference>
<dbReference type="Proteomes" id="UP000183504">
    <property type="component" value="Unassembled WGS sequence"/>
</dbReference>
<dbReference type="RefSeq" id="WP_072073951.1">
    <property type="nucleotide sequence ID" value="NZ_CDMW01000001.1"/>
</dbReference>
<dbReference type="PANTHER" id="PTHR30040:SF2">
    <property type="entry name" value="FAD:PROTEIN FMN TRANSFERASE"/>
    <property type="match status" value="1"/>
</dbReference>
<dbReference type="Gene3D" id="3.10.520.10">
    <property type="entry name" value="ApbE-like domains"/>
    <property type="match status" value="1"/>
</dbReference>
<dbReference type="EC" id="2.7.1.180" evidence="1 10"/>
<organism evidence="12 13">
    <name type="scientific">Streptococcus sanguinis</name>
    <dbReference type="NCBI Taxonomy" id="1305"/>
    <lineage>
        <taxon>Bacteria</taxon>
        <taxon>Bacillati</taxon>
        <taxon>Bacillota</taxon>
        <taxon>Bacilli</taxon>
        <taxon>Lactobacillales</taxon>
        <taxon>Streptococcaceae</taxon>
        <taxon>Streptococcus</taxon>
    </lineage>
</organism>
<dbReference type="PANTHER" id="PTHR30040">
    <property type="entry name" value="THIAMINE BIOSYNTHESIS LIPOPROTEIN APBE"/>
    <property type="match status" value="1"/>
</dbReference>
<accession>A0A0B7GKW2</accession>
<feature type="binding site" evidence="11">
    <location>
        <position position="147"/>
    </location>
    <ligand>
        <name>Mg(2+)</name>
        <dbReference type="ChEBI" id="CHEBI:18420"/>
    </ligand>
</feature>
<evidence type="ECO:0000256" key="7">
    <source>
        <dbReference type="ARBA" id="ARBA00022842"/>
    </source>
</evidence>
<comment type="cofactor">
    <cofactor evidence="11">
        <name>Mg(2+)</name>
        <dbReference type="ChEBI" id="CHEBI:18420"/>
    </cofactor>
    <cofactor evidence="11">
        <name>Mn(2+)</name>
        <dbReference type="ChEBI" id="CHEBI:29035"/>
    </cofactor>
    <text evidence="11">Magnesium. Can also use manganese.</text>
</comment>
<keyword evidence="12" id="KW-0449">Lipoprotein</keyword>
<dbReference type="SUPFAM" id="SSF143631">
    <property type="entry name" value="ApbE-like"/>
    <property type="match status" value="1"/>
</dbReference>
<evidence type="ECO:0000256" key="4">
    <source>
        <dbReference type="ARBA" id="ARBA00022679"/>
    </source>
</evidence>
<dbReference type="AlphaFoldDB" id="A0A0B7GKW2"/>
<keyword evidence="3 10" id="KW-0285">Flavoprotein</keyword>
<protein>
    <recommendedName>
        <fullName evidence="2 10">FAD:protein FMN transferase</fullName>
        <ecNumber evidence="1 10">2.7.1.180</ecNumber>
    </recommendedName>
    <alternativeName>
        <fullName evidence="8 10">Flavin transferase</fullName>
    </alternativeName>
</protein>